<feature type="region of interest" description="Disordered" evidence="1">
    <location>
        <begin position="775"/>
        <end position="805"/>
    </location>
</feature>
<feature type="compositionally biased region" description="Polar residues" evidence="1">
    <location>
        <begin position="980"/>
        <end position="990"/>
    </location>
</feature>
<dbReference type="OrthoDB" id="10354276at2759"/>
<evidence type="ECO:0000256" key="1">
    <source>
        <dbReference type="SAM" id="MobiDB-lite"/>
    </source>
</evidence>
<feature type="compositionally biased region" description="Polar residues" evidence="1">
    <location>
        <begin position="574"/>
        <end position="588"/>
    </location>
</feature>
<feature type="compositionally biased region" description="Polar residues" evidence="1">
    <location>
        <begin position="2489"/>
        <end position="2498"/>
    </location>
</feature>
<feature type="compositionally biased region" description="Basic and acidic residues" evidence="1">
    <location>
        <begin position="1162"/>
        <end position="1176"/>
    </location>
</feature>
<feature type="compositionally biased region" description="Polar residues" evidence="1">
    <location>
        <begin position="27"/>
        <end position="39"/>
    </location>
</feature>
<feature type="region of interest" description="Disordered" evidence="1">
    <location>
        <begin position="2754"/>
        <end position="2774"/>
    </location>
</feature>
<feature type="region of interest" description="Disordered" evidence="1">
    <location>
        <begin position="2659"/>
        <end position="2678"/>
    </location>
</feature>
<feature type="region of interest" description="Disordered" evidence="1">
    <location>
        <begin position="1541"/>
        <end position="1578"/>
    </location>
</feature>
<feature type="compositionally biased region" description="Low complexity" evidence="1">
    <location>
        <begin position="608"/>
        <end position="622"/>
    </location>
</feature>
<proteinExistence type="predicted"/>
<feature type="compositionally biased region" description="Basic and acidic residues" evidence="1">
    <location>
        <begin position="270"/>
        <end position="280"/>
    </location>
</feature>
<feature type="compositionally biased region" description="Basic and acidic residues" evidence="1">
    <location>
        <begin position="1140"/>
        <end position="1152"/>
    </location>
</feature>
<feature type="compositionally biased region" description="Basic and acidic residues" evidence="1">
    <location>
        <begin position="2668"/>
        <end position="2677"/>
    </location>
</feature>
<feature type="compositionally biased region" description="Polar residues" evidence="1">
    <location>
        <begin position="1607"/>
        <end position="1619"/>
    </location>
</feature>
<protein>
    <submittedName>
        <fullName evidence="2">Uncharacterized protein</fullName>
    </submittedName>
</protein>
<feature type="region of interest" description="Disordered" evidence="1">
    <location>
        <begin position="2430"/>
        <end position="2549"/>
    </location>
</feature>
<feature type="compositionally biased region" description="Low complexity" evidence="1">
    <location>
        <begin position="1711"/>
        <end position="1720"/>
    </location>
</feature>
<feature type="region of interest" description="Disordered" evidence="1">
    <location>
        <begin position="1"/>
        <end position="39"/>
    </location>
</feature>
<feature type="region of interest" description="Disordered" evidence="1">
    <location>
        <begin position="112"/>
        <end position="391"/>
    </location>
</feature>
<feature type="region of interest" description="Disordered" evidence="1">
    <location>
        <begin position="2203"/>
        <end position="2351"/>
    </location>
</feature>
<feature type="compositionally biased region" description="Low complexity" evidence="1">
    <location>
        <begin position="199"/>
        <end position="251"/>
    </location>
</feature>
<dbReference type="GeneID" id="40311789"/>
<sequence length="2774" mass="289144">MTNEESEDNGPRPLGFGSASPVRGYMQRQTSAPGHSTHAQIAAETGLVPRLCSRPPQEKAREHLASVRGLRGAEKNRPDTARFRLRVKLLDAEQSQPVGAARQELVAEAPHALCRSGRDSSTGAAEGNQHGSRHDGAQEAGAIAPSANAPSLVPRYRSQTRHPTFRVVWDHSDGDGDEPVAATSPEPSDCEEAGRRHSSLPSSASPADCPSSPWSTCSWTSSNSSFSCLSPSSPAFSSTASGAGKSRSRGSPGRGEGGVTLTRLRRQGRHHVDGQDRSGESQKTPGVASLLQMQRDRSWLKDQMLPESSRPRRRGTRRCPRRGRLRSSMRSQDDIPVTQVHAENKATEITPSERARKGTAGTRSSEGGSEEAAGEAISGADRGRSTTDISASLKAIPVGRVAALKQRLERRMERIRQRTAAMKALSAQQRSAQEQGSEEPAKPLPAIIVRYDSIDECASCSKDDLPGEVPSPDCGEGLLPGALKAAPGAPHSPPGQDGCVTFRRSRANLEPVNASGQRNGASCAAPNTPSPQAARPPRRAAASNASRDEGVSPEVLDACASRETGSGGVVQGAASKTETQTGSSSAADNATCRERDVTKESDDKDVARPAVASPCASASAPAPDHEEASPPCPSVCPAPAAPSAPLPTSTSPFSCVALSEDVASIEPASRHSGGEAFCSQQALRAQDEGAMRQARPRSLAPESVGVMSSAVEPSGEWLSFSACLKSPLPAPVCSSQRVLSGASAAEIHIAGSSSGTRSLPVSLSCLPHALSSEVSCSPLPSNATPSVARRENAAPSTRLASSPEGVAAPAALAREADPLESHVEAETLKGPDGRHARSSLLLVLSPTSQQVDDSTQKAGCQSALHSSGSRALPRVQTCPTIPRLEQDRAGGRGACRCMQTTSALSWDEVPESSRGRSALHRRGAEEAESPKENVSECLAPGAEAALQKISEDESTVEGSSSQSGAPAAEAPGEEGLVEGNQESTQSGNQEDTSEKPGRIRPEDAGDTEAIEQRGGQDRDAETAEEEADRLVGEDQAVTATSQRETQEAQERGIGSNETPSERHKPHSPSSDSVSSEPQGDSSLEEGEPPVSASACDPHQNEGGRDHSADHLDGEPRIPERGDLPDTPFEDGGGAQTEQQTELKSDRKHREGASAEDVSAEAATKDRRRHPEERREPQCQLEPLSSHRASRSDEAAVGDFLVEPADFSPKTLPVSLPPAASAAWDKEVEKPAQAETARQSACMLPSHTHGEAAFPNKSQAPGELSNAKDKQSPALAPPWTVRRAGLVLPVDLKPVERGREHASPPRGSASSVDLLNGVAKEEPRAQEKDAAAPETHAPTCSGEGGRGEEEGEDGRGAPAPRGLASEGSRRGAGDSRSLPGTLAPLTQRSGLFAVKEKPLISQQTFRSVRKFLGQREVSSATVSAGSAPYQTKHRETLSAAGVARLGEPRPPGLSAGRPRMPKLPISSRVVRCNTNLFTARVCTILEKELESEIRKAKPSPIKVTPERLVHPFLSIGSQKKEARGANVVLGGEKHRRREAAAETLERNEGTQNQSVAGRSHVAQGSKSQHCGIKDENGGAGIGGRALARYSKKVESPLSGNSEAVDAQAPSQVSEEQTLTAHRSGRKLNTAESDKHTLDGLRDGPRASLASCEDRRALLGSSGEHDDQSEVDLKLSASSALGATTRDSNRGDIRAATAATSGLESSRAPCGVSSPSSPAAASRVPTTREQPDSATGRARSLSAPEGSARGSEELKRRAPFAPCDGCHSAAFLEDAGEIVSVSALRRRASKAWKARRSRSAHAGGVKGELGLVSDNGKPRCDRELKEDMVTRRLYKETDAAAPGAGCRMKANLSTEGIRHVQALGSGASQTELRDSAGLSAAAGFFAAPLGKGACPRITSKGKRACWGDRGSPEPKKAAAKGALLEDKQACDADDLTEDAWSLDNPLLKQRLAVDTTSLGSSSAGSADSSDGSASASSLEPSSADSLSPLLDTERPVPGEAAYACAATSPAAGSALTSPKHRGVHGAGRESRRENLNCFPGESPSARERIDSPADSLRWMADASSGDDSDEPCSSSNDAEGPVRGSATRRMQAAARLRGRGGPGGSDATGCEAPVGGRAPVEADRGRTTVSRGRSCRRITLTSRHGDAGAPDGADSADCHRRRTGGNADQFLLLRPTRKTAGPAPSFSRATAKGIAEPLAAEQGAMEARACPASGLSIPHSGSPSAGSTSNEASSPTRKESLTSRGRRFGEFLPDVSQDKRQFSPGKSASRVHLSSGVASASGQAGGTSIAQLPSGSKPGQAESCFPPRSAQRGGRFAELCAPSSSHTSSSRMYRSGSSAPSGGPTSGGGSILGRRSVAQPTAWSRLHGARNSGECSAAKGTLADSFAFFESAGARTTSSATGESHLSGLALAPRSAVSSYADAASRLLAERAGAIDPTPDEGGALAGDESNSRAMSDCREVASTGRATPTDSRRLGTSVVPSAAGLRTGLPTGQQANASSDAEAEDGAKGGQARRDRLVVGEEPRAGSTETRGGGGSKTAAAAFASAQDPAHPHLRSLATEAKHSFLPADMPLASWRRCQAPPPTAGRVGMAADEAILEEDASGGRAVLPEKEGGKSPQRRDQSRVGDGRNVYCMLRRRTTVDAGRRGAGQRVESRESIALRGASGAPRRAAEAPDFGKPRAVPLQIRDGLEEPPPAQQANNRGWLSNFLESAQHGGFNGWKGGPASVDEGSPREGWNERGLLETNRRVLPARWLHPRNASSERNEIQLTKGGARL</sequence>
<dbReference type="RefSeq" id="XP_029218839.1">
    <property type="nucleotide sequence ID" value="XM_029365256.1"/>
</dbReference>
<feature type="region of interest" description="Disordered" evidence="1">
    <location>
        <begin position="462"/>
        <end position="634"/>
    </location>
</feature>
<feature type="compositionally biased region" description="Low complexity" evidence="1">
    <location>
        <begin position="2321"/>
        <end position="2341"/>
    </location>
</feature>
<evidence type="ECO:0000313" key="3">
    <source>
        <dbReference type="Proteomes" id="UP000224006"/>
    </source>
</evidence>
<feature type="region of interest" description="Disordered" evidence="1">
    <location>
        <begin position="420"/>
        <end position="444"/>
    </location>
</feature>
<feature type="compositionally biased region" description="Basic residues" evidence="1">
    <location>
        <begin position="311"/>
        <end position="327"/>
    </location>
</feature>
<feature type="compositionally biased region" description="Basic and acidic residues" evidence="1">
    <location>
        <begin position="1292"/>
        <end position="1302"/>
    </location>
</feature>
<feature type="compositionally biased region" description="Basic and acidic residues" evidence="1">
    <location>
        <begin position="922"/>
        <end position="934"/>
    </location>
</feature>
<feature type="compositionally biased region" description="Basic and acidic residues" evidence="1">
    <location>
        <begin position="1010"/>
        <end position="1021"/>
    </location>
</feature>
<accession>A0A2A9MHC8</accession>
<feature type="compositionally biased region" description="Basic and acidic residues" evidence="1">
    <location>
        <begin position="1318"/>
        <end position="1330"/>
    </location>
</feature>
<feature type="compositionally biased region" description="Basic and acidic residues" evidence="1">
    <location>
        <begin position="56"/>
        <end position="81"/>
    </location>
</feature>
<feature type="region of interest" description="Disordered" evidence="1">
    <location>
        <begin position="1696"/>
        <end position="1753"/>
    </location>
</feature>
<feature type="region of interest" description="Disordered" evidence="1">
    <location>
        <begin position="1900"/>
        <end position="1919"/>
    </location>
</feature>
<feature type="compositionally biased region" description="Low complexity" evidence="1">
    <location>
        <begin position="1211"/>
        <end position="1222"/>
    </location>
</feature>
<feature type="compositionally biased region" description="Low complexity" evidence="1">
    <location>
        <begin position="530"/>
        <end position="545"/>
    </location>
</feature>
<feature type="compositionally biased region" description="Polar residues" evidence="1">
    <location>
        <begin position="775"/>
        <end position="785"/>
    </location>
</feature>
<feature type="region of interest" description="Disordered" evidence="1">
    <location>
        <begin position="904"/>
        <end position="1382"/>
    </location>
</feature>
<feature type="region of interest" description="Disordered" evidence="1">
    <location>
        <begin position="2006"/>
        <end position="2159"/>
    </location>
</feature>
<feature type="region of interest" description="Disordered" evidence="1">
    <location>
        <begin position="1591"/>
        <end position="1646"/>
    </location>
</feature>
<feature type="compositionally biased region" description="Low complexity" evidence="1">
    <location>
        <begin position="2272"/>
        <end position="2288"/>
    </location>
</feature>
<feature type="compositionally biased region" description="Basic and acidic residues" evidence="1">
    <location>
        <begin position="1098"/>
        <end position="1123"/>
    </location>
</feature>
<feature type="region of interest" description="Disordered" evidence="1">
    <location>
        <begin position="847"/>
        <end position="878"/>
    </location>
</feature>
<feature type="compositionally biased region" description="Basic and acidic residues" evidence="1">
    <location>
        <begin position="992"/>
        <end position="1003"/>
    </location>
</feature>
<feature type="region of interest" description="Disordered" evidence="1">
    <location>
        <begin position="2714"/>
        <end position="2741"/>
    </location>
</feature>
<dbReference type="Proteomes" id="UP000224006">
    <property type="component" value="Chromosome VI"/>
</dbReference>
<feature type="compositionally biased region" description="Basic and acidic residues" evidence="1">
    <location>
        <begin position="2607"/>
        <end position="2626"/>
    </location>
</feature>
<feature type="region of interest" description="Disordered" evidence="1">
    <location>
        <begin position="2598"/>
        <end position="2628"/>
    </location>
</feature>
<keyword evidence="3" id="KW-1185">Reference proteome</keyword>
<feature type="region of interest" description="Disordered" evidence="1">
    <location>
        <begin position="54"/>
        <end position="81"/>
    </location>
</feature>
<feature type="compositionally biased region" description="Polar residues" evidence="1">
    <location>
        <begin position="2217"/>
        <end position="2233"/>
    </location>
</feature>
<feature type="compositionally biased region" description="Low complexity" evidence="1">
    <location>
        <begin position="1067"/>
        <end position="1081"/>
    </location>
</feature>
<reference evidence="2 3" key="1">
    <citation type="submission" date="2017-09" db="EMBL/GenBank/DDBJ databases">
        <title>Genome sequencing of Besnoitia besnoiti strain Bb-Ger1.</title>
        <authorList>
            <person name="Schares G."/>
            <person name="Venepally P."/>
            <person name="Lorenzi H.A."/>
        </authorList>
    </citation>
    <scope>NUCLEOTIDE SEQUENCE [LARGE SCALE GENOMIC DNA]</scope>
    <source>
        <strain evidence="2 3">Bb-Ger1</strain>
    </source>
</reference>
<feature type="compositionally biased region" description="Basic and acidic residues" evidence="1">
    <location>
        <begin position="2729"/>
        <end position="2741"/>
    </location>
</feature>
<feature type="compositionally biased region" description="Basic and acidic residues" evidence="1">
    <location>
        <begin position="591"/>
        <end position="607"/>
    </location>
</feature>
<evidence type="ECO:0000313" key="2">
    <source>
        <dbReference type="EMBL" id="PFH34830.1"/>
    </source>
</evidence>
<gene>
    <name evidence="2" type="ORF">BESB_068630</name>
</gene>
<feature type="compositionally biased region" description="Polar residues" evidence="1">
    <location>
        <begin position="847"/>
        <end position="869"/>
    </location>
</feature>
<dbReference type="EMBL" id="NWUJ01000006">
    <property type="protein sequence ID" value="PFH34830.1"/>
    <property type="molecule type" value="Genomic_DNA"/>
</dbReference>
<feature type="compositionally biased region" description="Low complexity" evidence="1">
    <location>
        <begin position="957"/>
        <end position="970"/>
    </location>
</feature>
<name>A0A2A9MHC8_BESBE</name>
<organism evidence="2 3">
    <name type="scientific">Besnoitia besnoiti</name>
    <name type="common">Apicomplexan protozoan</name>
    <dbReference type="NCBI Taxonomy" id="94643"/>
    <lineage>
        <taxon>Eukaryota</taxon>
        <taxon>Sar</taxon>
        <taxon>Alveolata</taxon>
        <taxon>Apicomplexa</taxon>
        <taxon>Conoidasida</taxon>
        <taxon>Coccidia</taxon>
        <taxon>Eucoccidiorida</taxon>
        <taxon>Eimeriorina</taxon>
        <taxon>Sarcocystidae</taxon>
        <taxon>Besnoitia</taxon>
    </lineage>
</organism>
<feature type="compositionally biased region" description="Low complexity" evidence="1">
    <location>
        <begin position="1955"/>
        <end position="1988"/>
    </location>
</feature>
<feature type="compositionally biased region" description="Low complexity" evidence="1">
    <location>
        <begin position="2536"/>
        <end position="2545"/>
    </location>
</feature>
<comment type="caution">
    <text evidence="2">The sequence shown here is derived from an EMBL/GenBank/DDBJ whole genome shotgun (WGS) entry which is preliminary data.</text>
</comment>
<dbReference type="VEuPathDB" id="ToxoDB:BESB_068630"/>
<dbReference type="KEGG" id="bbes:BESB_068630"/>
<feature type="compositionally biased region" description="Basic and acidic residues" evidence="1">
    <location>
        <begin position="2511"/>
        <end position="2523"/>
    </location>
</feature>
<feature type="compositionally biased region" description="Polar residues" evidence="1">
    <location>
        <begin position="1548"/>
        <end position="1567"/>
    </location>
</feature>
<feature type="compositionally biased region" description="Basic and acidic residues" evidence="1">
    <location>
        <begin position="1630"/>
        <end position="1643"/>
    </location>
</feature>
<feature type="region of interest" description="Disordered" evidence="1">
    <location>
        <begin position="1955"/>
        <end position="1991"/>
    </location>
</feature>
<feature type="compositionally biased region" description="Basic and acidic residues" evidence="1">
    <location>
        <begin position="342"/>
        <end position="356"/>
    </location>
</feature>
<feature type="compositionally biased region" description="Low complexity" evidence="1">
    <location>
        <begin position="477"/>
        <end position="489"/>
    </location>
</feature>
<feature type="compositionally biased region" description="Polar residues" evidence="1">
    <location>
        <begin position="426"/>
        <end position="435"/>
    </location>
</feature>